<protein>
    <submittedName>
        <fullName evidence="2">Uncharacterized protein</fullName>
    </submittedName>
</protein>
<dbReference type="EMBL" id="MTKO01000132">
    <property type="protein sequence ID" value="RWX43054.1"/>
    <property type="molecule type" value="Genomic_DNA"/>
</dbReference>
<organism evidence="2 3">
    <name type="scientific">Candidatus Electrothrix aarhusensis</name>
    <dbReference type="NCBI Taxonomy" id="1859131"/>
    <lineage>
        <taxon>Bacteria</taxon>
        <taxon>Pseudomonadati</taxon>
        <taxon>Thermodesulfobacteriota</taxon>
        <taxon>Desulfobulbia</taxon>
        <taxon>Desulfobulbales</taxon>
        <taxon>Desulfobulbaceae</taxon>
        <taxon>Candidatus Electrothrix</taxon>
    </lineage>
</organism>
<evidence type="ECO:0000313" key="2">
    <source>
        <dbReference type="EMBL" id="RWX43054.1"/>
    </source>
</evidence>
<keyword evidence="1" id="KW-1133">Transmembrane helix</keyword>
<evidence type="ECO:0000313" key="3">
    <source>
        <dbReference type="Proteomes" id="UP000287853"/>
    </source>
</evidence>
<dbReference type="Proteomes" id="UP000287853">
    <property type="component" value="Unassembled WGS sequence"/>
</dbReference>
<feature type="transmembrane region" description="Helical" evidence="1">
    <location>
        <begin position="113"/>
        <end position="134"/>
    </location>
</feature>
<keyword evidence="1" id="KW-0472">Membrane</keyword>
<keyword evidence="1" id="KW-0812">Transmembrane</keyword>
<reference evidence="2 3" key="1">
    <citation type="submission" date="2017-01" db="EMBL/GenBank/DDBJ databases">
        <title>The cable genome- insights into the physiology and evolution of filamentous bacteria capable of sulfide oxidation via long distance electron transfer.</title>
        <authorList>
            <person name="Schreiber L."/>
            <person name="Bjerg J.T."/>
            <person name="Boggild A."/>
            <person name="Van De Vossenberg J."/>
            <person name="Meysman F."/>
            <person name="Nielsen L.P."/>
            <person name="Schramm A."/>
            <person name="Kjeldsen K.U."/>
        </authorList>
    </citation>
    <scope>NUCLEOTIDE SEQUENCE [LARGE SCALE GENOMIC DNA]</scope>
    <source>
        <strain evidence="2">MCF</strain>
    </source>
</reference>
<sequence>MKFISPLLFFIGMIGVVTLGNNLYADLMLVFYGDHDIYWTHKDMLLPLEKTGNSFTVYVGEKPLQDHLNGKTFFAADGELVPYPVLAKDVTVRLNNWPSVKAEVLTRTTFTGFAFGVTLMLMIGGLVRTCLACLQQKKKAGNHPRA</sequence>
<name>A0A3S3RM84_9BACT</name>
<gene>
    <name evidence="2" type="ORF">H206_03180</name>
</gene>
<keyword evidence="3" id="KW-1185">Reference proteome</keyword>
<proteinExistence type="predicted"/>
<accession>A0A3S3RM84</accession>
<feature type="transmembrane region" description="Helical" evidence="1">
    <location>
        <begin position="7"/>
        <end position="25"/>
    </location>
</feature>
<comment type="caution">
    <text evidence="2">The sequence shown here is derived from an EMBL/GenBank/DDBJ whole genome shotgun (WGS) entry which is preliminary data.</text>
</comment>
<dbReference type="AlphaFoldDB" id="A0A3S3RM84"/>
<evidence type="ECO:0000256" key="1">
    <source>
        <dbReference type="SAM" id="Phobius"/>
    </source>
</evidence>